<dbReference type="InterPro" id="IPR008949">
    <property type="entry name" value="Isoprenoid_synthase_dom_sf"/>
</dbReference>
<accession>A0ABU4NZ00</accession>
<evidence type="ECO:0000313" key="3">
    <source>
        <dbReference type="EMBL" id="MDX3707143.1"/>
    </source>
</evidence>
<reference evidence="3 4" key="1">
    <citation type="journal article" date="2023" name="Microb. Genom.">
        <title>Mesoterricola silvestris gen. nov., sp. nov., Mesoterricola sediminis sp. nov., Geothrix oryzae sp. nov., Geothrix edaphica sp. nov., Geothrix rubra sp. nov., and Geothrix limicola sp. nov., six novel members of Acidobacteriota isolated from soils.</title>
        <authorList>
            <person name="Weisberg A.J."/>
            <person name="Pearce E."/>
            <person name="Kramer C.G."/>
            <person name="Chang J.H."/>
            <person name="Clarke C.R."/>
        </authorList>
    </citation>
    <scope>NUCLEOTIDE SEQUENCE [LARGE SCALE GENOMIC DNA]</scope>
    <source>
        <strain evidence="3 4">ID09-01A</strain>
    </source>
</reference>
<organism evidence="3 4">
    <name type="scientific">Streptomyces europaeiscabiei</name>
    <dbReference type="NCBI Taxonomy" id="146819"/>
    <lineage>
        <taxon>Bacteria</taxon>
        <taxon>Bacillati</taxon>
        <taxon>Actinomycetota</taxon>
        <taxon>Actinomycetes</taxon>
        <taxon>Kitasatosporales</taxon>
        <taxon>Streptomycetaceae</taxon>
        <taxon>Streptomyces</taxon>
    </lineage>
</organism>
<dbReference type="EMBL" id="JARAYU010000042">
    <property type="protein sequence ID" value="MDX3707143.1"/>
    <property type="molecule type" value="Genomic_DNA"/>
</dbReference>
<keyword evidence="1 2" id="KW-0456">Lyase</keyword>
<dbReference type="PANTHER" id="PTHR35201:SF4">
    <property type="entry name" value="BETA-PINACENE SYNTHASE-RELATED"/>
    <property type="match status" value="1"/>
</dbReference>
<dbReference type="SUPFAM" id="SSF48576">
    <property type="entry name" value="Terpenoid synthases"/>
    <property type="match status" value="1"/>
</dbReference>
<dbReference type="SFLD" id="SFLDS00005">
    <property type="entry name" value="Isoprenoid_Synthase_Type_I"/>
    <property type="match status" value="1"/>
</dbReference>
<sequence>MSTHTMGDAGLAHIPEIHCPFPYRVNPHADRARAHLADWVQRTGLVHRESARKRFDQADFGWFAALVYPTASLRHLELMADWFAWLFLVDDQLDDGSAGRSPDRMQQMVAGMHDVLGSPDFGVSLLCDPDVPPAVASLAELWQRTAVDAPAHWRRRFIRHLRDCLVTATVWEGGNRIRGIVPDEVTYIENRRHTGAIYVCMDLIDIVERLDVPEELYDSAEFTRALDAACNVVCWTNDVYSLDKERSLGEVHNIAYLAQYHRGLDREQALAEVCAATSAETERFLAAERHLLSARPGQSAVLAPYLAGMRTWIRGNLDWSRRTKRYQAGTAVSWARPADYVERALIGVDQ</sequence>
<dbReference type="EC" id="4.2.3.-" evidence="2"/>
<gene>
    <name evidence="3" type="ORF">PV662_47240</name>
</gene>
<dbReference type="SFLD" id="SFLDG01020">
    <property type="entry name" value="Terpene_Cyclase_Like_2"/>
    <property type="match status" value="1"/>
</dbReference>
<dbReference type="Gene3D" id="1.10.600.10">
    <property type="entry name" value="Farnesyl Diphosphate Synthase"/>
    <property type="match status" value="1"/>
</dbReference>
<keyword evidence="2" id="KW-0460">Magnesium</keyword>
<dbReference type="RefSeq" id="WP_319055076.1">
    <property type="nucleotide sequence ID" value="NZ_JARAUR010000219.1"/>
</dbReference>
<proteinExistence type="inferred from homology"/>
<evidence type="ECO:0000313" key="4">
    <source>
        <dbReference type="Proteomes" id="UP001271274"/>
    </source>
</evidence>
<evidence type="ECO:0000256" key="2">
    <source>
        <dbReference type="RuleBase" id="RU366034"/>
    </source>
</evidence>
<dbReference type="Proteomes" id="UP001271274">
    <property type="component" value="Unassembled WGS sequence"/>
</dbReference>
<comment type="cofactor">
    <cofactor evidence="2">
        <name>Mg(2+)</name>
        <dbReference type="ChEBI" id="CHEBI:18420"/>
    </cofactor>
</comment>
<keyword evidence="4" id="KW-1185">Reference proteome</keyword>
<keyword evidence="2" id="KW-0479">Metal-binding</keyword>
<dbReference type="PANTHER" id="PTHR35201">
    <property type="entry name" value="TERPENE SYNTHASE"/>
    <property type="match status" value="1"/>
</dbReference>
<dbReference type="Pfam" id="PF19086">
    <property type="entry name" value="Terpene_syn_C_2"/>
    <property type="match status" value="1"/>
</dbReference>
<comment type="similarity">
    <text evidence="2">Belongs to the terpene synthase family.</text>
</comment>
<comment type="caution">
    <text evidence="3">The sequence shown here is derived from an EMBL/GenBank/DDBJ whole genome shotgun (WGS) entry which is preliminary data.</text>
</comment>
<evidence type="ECO:0000256" key="1">
    <source>
        <dbReference type="ARBA" id="ARBA00023239"/>
    </source>
</evidence>
<dbReference type="InterPro" id="IPR034686">
    <property type="entry name" value="Terpene_cyclase-like_2"/>
</dbReference>
<protein>
    <recommendedName>
        <fullName evidence="2">Terpene synthase</fullName>
        <ecNumber evidence="2">4.2.3.-</ecNumber>
    </recommendedName>
</protein>
<name>A0ABU4NZ00_9ACTN</name>